<evidence type="ECO:0000256" key="11">
    <source>
        <dbReference type="RuleBase" id="RU004253"/>
    </source>
</evidence>
<feature type="binding site" evidence="9">
    <location>
        <position position="76"/>
    </location>
    <ligand>
        <name>Mg(2+)</name>
        <dbReference type="ChEBI" id="CHEBI:18420"/>
    </ligand>
</feature>
<dbReference type="GO" id="GO:0005737">
    <property type="term" value="C:cytoplasm"/>
    <property type="evidence" value="ECO:0007669"/>
    <property type="project" value="TreeGrafter"/>
</dbReference>
<dbReference type="STRING" id="89524.SAMN05444370_106151"/>
<keyword evidence="14" id="KW-1185">Reference proteome</keyword>
<dbReference type="GO" id="GO:0004789">
    <property type="term" value="F:thiamine-phosphate diphosphorylase activity"/>
    <property type="evidence" value="ECO:0007669"/>
    <property type="project" value="UniProtKB-UniRule"/>
</dbReference>
<evidence type="ECO:0000313" key="14">
    <source>
        <dbReference type="Proteomes" id="UP000198703"/>
    </source>
</evidence>
<comment type="catalytic activity">
    <reaction evidence="7 9 10">
        <text>2-(2-carboxy-4-methylthiazol-5-yl)ethyl phosphate + 4-amino-2-methyl-5-(diphosphooxymethyl)pyrimidine + 2 H(+) = thiamine phosphate + CO2 + diphosphate</text>
        <dbReference type="Rhea" id="RHEA:47848"/>
        <dbReference type="ChEBI" id="CHEBI:15378"/>
        <dbReference type="ChEBI" id="CHEBI:16526"/>
        <dbReference type="ChEBI" id="CHEBI:33019"/>
        <dbReference type="ChEBI" id="CHEBI:37575"/>
        <dbReference type="ChEBI" id="CHEBI:57841"/>
        <dbReference type="ChEBI" id="CHEBI:62890"/>
        <dbReference type="EC" id="2.5.1.3"/>
    </reaction>
</comment>
<comment type="catalytic activity">
    <reaction evidence="8 9 10">
        <text>2-[(2R,5Z)-2-carboxy-4-methylthiazol-5(2H)-ylidene]ethyl phosphate + 4-amino-2-methyl-5-(diphosphooxymethyl)pyrimidine + 2 H(+) = thiamine phosphate + CO2 + diphosphate</text>
        <dbReference type="Rhea" id="RHEA:47844"/>
        <dbReference type="ChEBI" id="CHEBI:15378"/>
        <dbReference type="ChEBI" id="CHEBI:16526"/>
        <dbReference type="ChEBI" id="CHEBI:33019"/>
        <dbReference type="ChEBI" id="CHEBI:37575"/>
        <dbReference type="ChEBI" id="CHEBI:57841"/>
        <dbReference type="ChEBI" id="CHEBI:62899"/>
        <dbReference type="EC" id="2.5.1.3"/>
    </reaction>
</comment>
<dbReference type="EC" id="2.5.1.3" evidence="9"/>
<evidence type="ECO:0000256" key="5">
    <source>
        <dbReference type="ARBA" id="ARBA00022977"/>
    </source>
</evidence>
<organism evidence="13 14">
    <name type="scientific">Rubrimonas cliftonensis</name>
    <dbReference type="NCBI Taxonomy" id="89524"/>
    <lineage>
        <taxon>Bacteria</taxon>
        <taxon>Pseudomonadati</taxon>
        <taxon>Pseudomonadota</taxon>
        <taxon>Alphaproteobacteria</taxon>
        <taxon>Rhodobacterales</taxon>
        <taxon>Paracoccaceae</taxon>
        <taxon>Rubrimonas</taxon>
    </lineage>
</organism>
<feature type="binding site" evidence="9">
    <location>
        <position position="114"/>
    </location>
    <ligand>
        <name>4-amino-2-methyl-5-(diphosphooxymethyl)pyrimidine</name>
        <dbReference type="ChEBI" id="CHEBI:57841"/>
    </ligand>
</feature>
<dbReference type="Proteomes" id="UP000198703">
    <property type="component" value="Unassembled WGS sequence"/>
</dbReference>
<sequence>MMRGRRLGSAELSVYVVLDPDLCAGRGLVETALAAARGGATMIQLRDKADAARRRASAFALRAALAGSGALFVVNDDAALAAEVGADGLHVGQDDMAPAQARALIGPQMLLGLSVETEAAARAADPALVDHVGAGPVFATPTKPDHRPPVGFDGLARLVAASRTPAVAIGGLNARHAPDAARAGCAGLAVVSAVCAAPDPEAAARALAEAWCAARRQAGRASA</sequence>
<evidence type="ECO:0000313" key="13">
    <source>
        <dbReference type="EMBL" id="SEA54129.1"/>
    </source>
</evidence>
<gene>
    <name evidence="9" type="primary">thiE</name>
    <name evidence="13" type="ORF">SAMN05444370_106151</name>
</gene>
<feature type="binding site" evidence="9">
    <location>
        <begin position="44"/>
        <end position="48"/>
    </location>
    <ligand>
        <name>4-amino-2-methyl-5-(diphosphooxymethyl)pyrimidine</name>
        <dbReference type="ChEBI" id="CHEBI:57841"/>
    </ligand>
</feature>
<accession>A0A1H4C1B3</accession>
<evidence type="ECO:0000256" key="1">
    <source>
        <dbReference type="ARBA" id="ARBA00005165"/>
    </source>
</evidence>
<name>A0A1H4C1B3_9RHOB</name>
<dbReference type="InterPro" id="IPR013785">
    <property type="entry name" value="Aldolase_TIM"/>
</dbReference>
<reference evidence="13 14" key="1">
    <citation type="submission" date="2016-10" db="EMBL/GenBank/DDBJ databases">
        <authorList>
            <person name="de Groot N.N."/>
        </authorList>
    </citation>
    <scope>NUCLEOTIDE SEQUENCE [LARGE SCALE GENOMIC DNA]</scope>
    <source>
        <strain evidence="13 14">DSM 15345</strain>
    </source>
</reference>
<dbReference type="Gene3D" id="3.20.20.70">
    <property type="entry name" value="Aldolase class I"/>
    <property type="match status" value="1"/>
</dbReference>
<comment type="catalytic activity">
    <reaction evidence="6 9 10">
        <text>4-methyl-5-(2-phosphooxyethyl)-thiazole + 4-amino-2-methyl-5-(diphosphooxymethyl)pyrimidine + H(+) = thiamine phosphate + diphosphate</text>
        <dbReference type="Rhea" id="RHEA:22328"/>
        <dbReference type="ChEBI" id="CHEBI:15378"/>
        <dbReference type="ChEBI" id="CHEBI:33019"/>
        <dbReference type="ChEBI" id="CHEBI:37575"/>
        <dbReference type="ChEBI" id="CHEBI:57841"/>
        <dbReference type="ChEBI" id="CHEBI:58296"/>
        <dbReference type="EC" id="2.5.1.3"/>
    </reaction>
</comment>
<dbReference type="InterPro" id="IPR022998">
    <property type="entry name" value="ThiamineP_synth_TenI"/>
</dbReference>
<feature type="binding site" evidence="9">
    <location>
        <begin position="191"/>
        <end position="192"/>
    </location>
    <ligand>
        <name>2-[(2R,5Z)-2-carboxy-4-methylthiazol-5(2H)-ylidene]ethyl phosphate</name>
        <dbReference type="ChEBI" id="CHEBI:62899"/>
    </ligand>
</feature>
<evidence type="ECO:0000259" key="12">
    <source>
        <dbReference type="Pfam" id="PF02581"/>
    </source>
</evidence>
<comment type="function">
    <text evidence="9">Condenses 4-methyl-5-(beta-hydroxyethyl)thiazole monophosphate (THZ-P) and 2-methyl-4-amino-5-hydroxymethyl pyrimidine pyrophosphate (HMP-PP) to form thiamine monophosphate (TMP).</text>
</comment>
<dbReference type="EMBL" id="FNQM01000006">
    <property type="protein sequence ID" value="SEA54129.1"/>
    <property type="molecule type" value="Genomic_DNA"/>
</dbReference>
<protein>
    <recommendedName>
        <fullName evidence="9">Thiamine-phosphate synthase</fullName>
        <shortName evidence="9">TP synthase</shortName>
        <shortName evidence="9">TPS</shortName>
        <ecNumber evidence="9">2.5.1.3</ecNumber>
    </recommendedName>
    <alternativeName>
        <fullName evidence="9">Thiamine-phosphate pyrophosphorylase</fullName>
        <shortName evidence="9">TMP pyrophosphorylase</shortName>
        <shortName evidence="9">TMP-PPase</shortName>
    </alternativeName>
</protein>
<keyword evidence="2 9" id="KW-0808">Transferase</keyword>
<evidence type="ECO:0000256" key="8">
    <source>
        <dbReference type="ARBA" id="ARBA00047883"/>
    </source>
</evidence>
<comment type="cofactor">
    <cofactor evidence="9">
        <name>Mg(2+)</name>
        <dbReference type="ChEBI" id="CHEBI:18420"/>
    </cofactor>
    <text evidence="9">Binds 1 Mg(2+) ion per subunit.</text>
</comment>
<feature type="binding site" evidence="9">
    <location>
        <position position="171"/>
    </location>
    <ligand>
        <name>2-[(2R,5Z)-2-carboxy-4-methylthiazol-5(2H)-ylidene]ethyl phosphate</name>
        <dbReference type="ChEBI" id="CHEBI:62899"/>
    </ligand>
</feature>
<dbReference type="InterPro" id="IPR036206">
    <property type="entry name" value="ThiamineP_synth_sf"/>
</dbReference>
<dbReference type="GO" id="GO:0009229">
    <property type="term" value="P:thiamine diphosphate biosynthetic process"/>
    <property type="evidence" value="ECO:0007669"/>
    <property type="project" value="UniProtKB-UniRule"/>
</dbReference>
<evidence type="ECO:0000256" key="10">
    <source>
        <dbReference type="RuleBase" id="RU003826"/>
    </source>
</evidence>
<evidence type="ECO:0000256" key="6">
    <source>
        <dbReference type="ARBA" id="ARBA00047334"/>
    </source>
</evidence>
<dbReference type="PANTHER" id="PTHR20857">
    <property type="entry name" value="THIAMINE-PHOSPHATE PYROPHOSPHORYLASE"/>
    <property type="match status" value="1"/>
</dbReference>
<feature type="binding site" evidence="9">
    <location>
        <position position="75"/>
    </location>
    <ligand>
        <name>4-amino-2-methyl-5-(diphosphooxymethyl)pyrimidine</name>
        <dbReference type="ChEBI" id="CHEBI:57841"/>
    </ligand>
</feature>
<evidence type="ECO:0000256" key="3">
    <source>
        <dbReference type="ARBA" id="ARBA00022723"/>
    </source>
</evidence>
<dbReference type="NCBIfam" id="TIGR00693">
    <property type="entry name" value="thiE"/>
    <property type="match status" value="1"/>
</dbReference>
<feature type="domain" description="Thiamine phosphate synthase/TenI" evidence="12">
    <location>
        <begin position="14"/>
        <end position="194"/>
    </location>
</feature>
<dbReference type="CDD" id="cd00564">
    <property type="entry name" value="TMP_TenI"/>
    <property type="match status" value="1"/>
</dbReference>
<dbReference type="PANTHER" id="PTHR20857:SF15">
    <property type="entry name" value="THIAMINE-PHOSPHATE SYNTHASE"/>
    <property type="match status" value="1"/>
</dbReference>
<dbReference type="RefSeq" id="WP_245731030.1">
    <property type="nucleotide sequence ID" value="NZ_FNQM01000006.1"/>
</dbReference>
<feature type="binding site" evidence="9">
    <location>
        <position position="143"/>
    </location>
    <ligand>
        <name>4-amino-2-methyl-5-(diphosphooxymethyl)pyrimidine</name>
        <dbReference type="ChEBI" id="CHEBI:57841"/>
    </ligand>
</feature>
<dbReference type="UniPathway" id="UPA00060">
    <property type="reaction ID" value="UER00141"/>
</dbReference>
<comment type="similarity">
    <text evidence="9 10">Belongs to the thiamine-phosphate synthase family.</text>
</comment>
<dbReference type="InterPro" id="IPR034291">
    <property type="entry name" value="TMP_synthase"/>
</dbReference>
<keyword evidence="4 9" id="KW-0460">Magnesium</keyword>
<dbReference type="HAMAP" id="MF_00097">
    <property type="entry name" value="TMP_synthase"/>
    <property type="match status" value="1"/>
</dbReference>
<proteinExistence type="inferred from homology"/>
<comment type="pathway">
    <text evidence="1 9 11">Cofactor biosynthesis; thiamine diphosphate biosynthesis; thiamine phosphate from 4-amino-2-methyl-5-diphosphomethylpyrimidine and 4-methyl-5-(2-phosphoethyl)-thiazole: step 1/1.</text>
</comment>
<keyword evidence="5 9" id="KW-0784">Thiamine biosynthesis</keyword>
<evidence type="ECO:0000256" key="7">
    <source>
        <dbReference type="ARBA" id="ARBA00047851"/>
    </source>
</evidence>
<dbReference type="GO" id="GO:0000287">
    <property type="term" value="F:magnesium ion binding"/>
    <property type="evidence" value="ECO:0007669"/>
    <property type="project" value="UniProtKB-UniRule"/>
</dbReference>
<evidence type="ECO:0000256" key="2">
    <source>
        <dbReference type="ARBA" id="ARBA00022679"/>
    </source>
</evidence>
<dbReference type="Pfam" id="PF02581">
    <property type="entry name" value="TMP-TENI"/>
    <property type="match status" value="1"/>
</dbReference>
<evidence type="ECO:0000256" key="9">
    <source>
        <dbReference type="HAMAP-Rule" id="MF_00097"/>
    </source>
</evidence>
<evidence type="ECO:0000256" key="4">
    <source>
        <dbReference type="ARBA" id="ARBA00022842"/>
    </source>
</evidence>
<keyword evidence="3 9" id="KW-0479">Metal-binding</keyword>
<feature type="binding site" evidence="9">
    <location>
        <begin position="140"/>
        <end position="142"/>
    </location>
    <ligand>
        <name>2-[(2R,5Z)-2-carboxy-4-methylthiazol-5(2H)-ylidene]ethyl phosphate</name>
        <dbReference type="ChEBI" id="CHEBI:62899"/>
    </ligand>
</feature>
<feature type="binding site" evidence="9">
    <location>
        <position position="95"/>
    </location>
    <ligand>
        <name>Mg(2+)</name>
        <dbReference type="ChEBI" id="CHEBI:18420"/>
    </ligand>
</feature>
<dbReference type="GO" id="GO:0009228">
    <property type="term" value="P:thiamine biosynthetic process"/>
    <property type="evidence" value="ECO:0007669"/>
    <property type="project" value="UniProtKB-KW"/>
</dbReference>
<dbReference type="SUPFAM" id="SSF51391">
    <property type="entry name" value="Thiamin phosphate synthase"/>
    <property type="match status" value="1"/>
</dbReference>
<dbReference type="AlphaFoldDB" id="A0A1H4C1B3"/>